<evidence type="ECO:0000313" key="2">
    <source>
        <dbReference type="EMBL" id="MBO3736543.1"/>
    </source>
</evidence>
<sequence length="165" mass="17279">MNAVILAMLIMSWVAIALLVLGYAGLVAQIRDLQRRAVPDAPTTVFPELAATGPGAYTVALTLSSTCGTCDEAFEIWPQLASELVAGGHRPVLISIDNSPVWTERGAENLLLASDLSAPLLLTYQPALVRFDSTGALFSADPLGSAAGLREAVHELLAPSVPSAR</sequence>
<evidence type="ECO:0008006" key="4">
    <source>
        <dbReference type="Google" id="ProtNLM"/>
    </source>
</evidence>
<proteinExistence type="predicted"/>
<accession>A0ABS3UCN8</accession>
<keyword evidence="1" id="KW-1133">Transmembrane helix</keyword>
<name>A0ABS3UCN8_9ACTN</name>
<gene>
    <name evidence="2" type="ORF">J5X75_03305</name>
</gene>
<keyword evidence="1" id="KW-0472">Membrane</keyword>
<reference evidence="2 3" key="1">
    <citation type="submission" date="2021-03" db="EMBL/GenBank/DDBJ databases">
        <title>Actinoplanes flavus sp. nov., a novel actinomycete isolated from Coconut Palm rhizosphere soil.</title>
        <authorList>
            <person name="Luo X."/>
        </authorList>
    </citation>
    <scope>NUCLEOTIDE SEQUENCE [LARGE SCALE GENOMIC DNA]</scope>
    <source>
        <strain evidence="2 3">NEAU-H7</strain>
    </source>
</reference>
<keyword evidence="1" id="KW-0812">Transmembrane</keyword>
<evidence type="ECO:0000256" key="1">
    <source>
        <dbReference type="SAM" id="Phobius"/>
    </source>
</evidence>
<evidence type="ECO:0000313" key="3">
    <source>
        <dbReference type="Proteomes" id="UP000679690"/>
    </source>
</evidence>
<feature type="transmembrane region" description="Helical" evidence="1">
    <location>
        <begin position="6"/>
        <end position="26"/>
    </location>
</feature>
<protein>
    <recommendedName>
        <fullName evidence="4">Thioredoxin domain-containing protein</fullName>
    </recommendedName>
</protein>
<comment type="caution">
    <text evidence="2">The sequence shown here is derived from an EMBL/GenBank/DDBJ whole genome shotgun (WGS) entry which is preliminary data.</text>
</comment>
<dbReference type="EMBL" id="JAGFNS010000002">
    <property type="protein sequence ID" value="MBO3736543.1"/>
    <property type="molecule type" value="Genomic_DNA"/>
</dbReference>
<keyword evidence="3" id="KW-1185">Reference proteome</keyword>
<dbReference type="Proteomes" id="UP000679690">
    <property type="component" value="Unassembled WGS sequence"/>
</dbReference>
<organism evidence="2 3">
    <name type="scientific">Actinoplanes flavus</name>
    <dbReference type="NCBI Taxonomy" id="2820290"/>
    <lineage>
        <taxon>Bacteria</taxon>
        <taxon>Bacillati</taxon>
        <taxon>Actinomycetota</taxon>
        <taxon>Actinomycetes</taxon>
        <taxon>Micromonosporales</taxon>
        <taxon>Micromonosporaceae</taxon>
        <taxon>Actinoplanes</taxon>
    </lineage>
</organism>
<dbReference type="RefSeq" id="WP_208465758.1">
    <property type="nucleotide sequence ID" value="NZ_JAGFNS010000002.1"/>
</dbReference>